<comment type="caution">
    <text evidence="1">The sequence shown here is derived from an EMBL/GenBank/DDBJ whole genome shotgun (WGS) entry which is preliminary data.</text>
</comment>
<keyword evidence="2" id="KW-1185">Reference proteome</keyword>
<proteinExistence type="predicted"/>
<accession>A0AAV7BBL0</accession>
<reference evidence="1" key="1">
    <citation type="thesis" date="2020" institute="ProQuest LLC" country="789 East Eisenhower Parkway, Ann Arbor, MI, USA">
        <title>Comparative Genomics and Chromosome Evolution.</title>
        <authorList>
            <person name="Mudd A.B."/>
        </authorList>
    </citation>
    <scope>NUCLEOTIDE SEQUENCE</scope>
    <source>
        <strain evidence="1">237g6f4</strain>
        <tissue evidence="1">Blood</tissue>
    </source>
</reference>
<name>A0AAV7BBL0_ENGPU</name>
<dbReference type="Proteomes" id="UP000824782">
    <property type="component" value="Unassembled WGS sequence"/>
</dbReference>
<dbReference type="AlphaFoldDB" id="A0AAV7BBL0"/>
<organism evidence="1 2">
    <name type="scientific">Engystomops pustulosus</name>
    <name type="common">Tungara frog</name>
    <name type="synonym">Physalaemus pustulosus</name>
    <dbReference type="NCBI Taxonomy" id="76066"/>
    <lineage>
        <taxon>Eukaryota</taxon>
        <taxon>Metazoa</taxon>
        <taxon>Chordata</taxon>
        <taxon>Craniata</taxon>
        <taxon>Vertebrata</taxon>
        <taxon>Euteleostomi</taxon>
        <taxon>Amphibia</taxon>
        <taxon>Batrachia</taxon>
        <taxon>Anura</taxon>
        <taxon>Neobatrachia</taxon>
        <taxon>Hyloidea</taxon>
        <taxon>Leptodactylidae</taxon>
        <taxon>Leiuperinae</taxon>
        <taxon>Engystomops</taxon>
    </lineage>
</organism>
<evidence type="ECO:0000313" key="1">
    <source>
        <dbReference type="EMBL" id="KAG8569901.1"/>
    </source>
</evidence>
<dbReference type="EMBL" id="WNYA01000006">
    <property type="protein sequence ID" value="KAG8569901.1"/>
    <property type="molecule type" value="Genomic_DNA"/>
</dbReference>
<evidence type="ECO:0000313" key="2">
    <source>
        <dbReference type="Proteomes" id="UP000824782"/>
    </source>
</evidence>
<protein>
    <submittedName>
        <fullName evidence="1">Uncharacterized protein</fullName>
    </submittedName>
</protein>
<gene>
    <name evidence="1" type="ORF">GDO81_014588</name>
</gene>
<sequence>MRSVHLIVSAPQELPEHLFTGFGVHAVPKLHSTQNGAGNPLRQRHGEVQEMRTTNRKVIFPNLARCKRPGARSHINSTWQRAQSS</sequence>